<evidence type="ECO:0000313" key="2">
    <source>
        <dbReference type="EMBL" id="RUO44511.1"/>
    </source>
</evidence>
<dbReference type="AlphaFoldDB" id="A0AA94EEV7"/>
<keyword evidence="1" id="KW-0812">Transmembrane</keyword>
<comment type="caution">
    <text evidence="2">The sequence shown here is derived from an EMBL/GenBank/DDBJ whole genome shotgun (WGS) entry which is preliminary data.</text>
</comment>
<dbReference type="EMBL" id="PIPS01000001">
    <property type="protein sequence ID" value="RUO44511.1"/>
    <property type="molecule type" value="Genomic_DNA"/>
</dbReference>
<accession>A0AA94EEV7</accession>
<gene>
    <name evidence="2" type="ORF">CWE23_00225</name>
</gene>
<proteinExistence type="predicted"/>
<reference evidence="3" key="1">
    <citation type="journal article" date="2018" name="Front. Microbiol.">
        <title>Genome-Based Analysis Reveals the Taxonomy and Diversity of the Family Idiomarinaceae.</title>
        <authorList>
            <person name="Liu Y."/>
            <person name="Lai Q."/>
            <person name="Shao Z."/>
        </authorList>
    </citation>
    <scope>NUCLEOTIDE SEQUENCE [LARGE SCALE GENOMIC DNA]</scope>
    <source>
        <strain evidence="3">SN-14</strain>
    </source>
</reference>
<name>A0AA94EEV7_9GAMM</name>
<organism evidence="2 3">
    <name type="scientific">Idiomarina aquatica</name>
    <dbReference type="NCBI Taxonomy" id="1327752"/>
    <lineage>
        <taxon>Bacteria</taxon>
        <taxon>Pseudomonadati</taxon>
        <taxon>Pseudomonadota</taxon>
        <taxon>Gammaproteobacteria</taxon>
        <taxon>Alteromonadales</taxon>
        <taxon>Idiomarinaceae</taxon>
        <taxon>Idiomarina</taxon>
    </lineage>
</organism>
<sequence length="77" mass="8831">MAAECQSFKFKKLKLVGIAIPVGFINLFCGVGFCNRHITKKYYRQQKALAATSTRCAAFRAKFWRYVSIVNFESDIK</sequence>
<feature type="transmembrane region" description="Helical" evidence="1">
    <location>
        <begin position="15"/>
        <end position="34"/>
    </location>
</feature>
<evidence type="ECO:0000313" key="3">
    <source>
        <dbReference type="Proteomes" id="UP000286680"/>
    </source>
</evidence>
<protein>
    <submittedName>
        <fullName evidence="2">Uncharacterized protein</fullName>
    </submittedName>
</protein>
<keyword evidence="1" id="KW-0472">Membrane</keyword>
<dbReference type="Proteomes" id="UP000286680">
    <property type="component" value="Unassembled WGS sequence"/>
</dbReference>
<evidence type="ECO:0000256" key="1">
    <source>
        <dbReference type="SAM" id="Phobius"/>
    </source>
</evidence>
<keyword evidence="3" id="KW-1185">Reference proteome</keyword>
<keyword evidence="1" id="KW-1133">Transmembrane helix</keyword>